<feature type="domain" description="HRDC" evidence="17">
    <location>
        <begin position="530"/>
        <end position="610"/>
    </location>
</feature>
<dbReference type="Gene3D" id="1.10.10.1390">
    <property type="entry name" value="ATP-dependent DNA helicase RecQ"/>
    <property type="match status" value="1"/>
</dbReference>
<dbReference type="Gene3D" id="1.10.150.80">
    <property type="entry name" value="HRDC domain"/>
    <property type="match status" value="1"/>
</dbReference>
<dbReference type="InterPro" id="IPR032284">
    <property type="entry name" value="RecQ_Zn-bd"/>
</dbReference>
<dbReference type="InterPro" id="IPR011545">
    <property type="entry name" value="DEAD/DEAH_box_helicase_dom"/>
</dbReference>
<dbReference type="InterPro" id="IPR014001">
    <property type="entry name" value="Helicase_ATP-bd"/>
</dbReference>
<dbReference type="InterPro" id="IPR027417">
    <property type="entry name" value="P-loop_NTPase"/>
</dbReference>
<comment type="cofactor">
    <cofactor evidence="2">
        <name>Zn(2+)</name>
        <dbReference type="ChEBI" id="CHEBI:29105"/>
    </cofactor>
</comment>
<evidence type="ECO:0000256" key="11">
    <source>
        <dbReference type="ARBA" id="ARBA00023125"/>
    </source>
</evidence>
<keyword evidence="21" id="KW-1185">Reference proteome</keyword>
<evidence type="ECO:0000256" key="16">
    <source>
        <dbReference type="NCBIfam" id="TIGR01389"/>
    </source>
</evidence>
<dbReference type="SMART" id="SM00490">
    <property type="entry name" value="HELICc"/>
    <property type="match status" value="1"/>
</dbReference>
<dbReference type="InterPro" id="IPR036388">
    <property type="entry name" value="WH-like_DNA-bd_sf"/>
</dbReference>
<evidence type="ECO:0000256" key="5">
    <source>
        <dbReference type="ARBA" id="ARBA00022741"/>
    </source>
</evidence>
<dbReference type="InterPro" id="IPR004589">
    <property type="entry name" value="DNA_helicase_ATP-dep_RecQ"/>
</dbReference>
<dbReference type="InterPro" id="IPR029491">
    <property type="entry name" value="Helicase_HTH"/>
</dbReference>
<dbReference type="SMART" id="SM00487">
    <property type="entry name" value="DEXDc"/>
    <property type="match status" value="1"/>
</dbReference>
<dbReference type="InterPro" id="IPR001650">
    <property type="entry name" value="Helicase_C-like"/>
</dbReference>
<dbReference type="EMBL" id="JANGAC010000024">
    <property type="protein sequence ID" value="MCQ4925552.1"/>
    <property type="molecule type" value="Genomic_DNA"/>
</dbReference>
<gene>
    <name evidence="20" type="primary">recQ</name>
    <name evidence="20" type="ORF">NE686_20825</name>
</gene>
<keyword evidence="13" id="KW-0234">DNA repair</keyword>
<feature type="domain" description="Helicase C-terminal" evidence="19">
    <location>
        <begin position="220"/>
        <end position="367"/>
    </location>
</feature>
<evidence type="ECO:0000313" key="21">
    <source>
        <dbReference type="Proteomes" id="UP001524478"/>
    </source>
</evidence>
<dbReference type="PROSITE" id="PS51192">
    <property type="entry name" value="HELICASE_ATP_BIND_1"/>
    <property type="match status" value="1"/>
</dbReference>
<keyword evidence="14" id="KW-0413">Isomerase</keyword>
<evidence type="ECO:0000256" key="3">
    <source>
        <dbReference type="ARBA" id="ARBA00005446"/>
    </source>
</evidence>
<dbReference type="Proteomes" id="UP001524478">
    <property type="component" value="Unassembled WGS sequence"/>
</dbReference>
<protein>
    <recommendedName>
        <fullName evidence="16">DNA helicase RecQ</fullName>
        <ecNumber evidence="16">5.6.2.4</ecNumber>
    </recommendedName>
</protein>
<dbReference type="PANTHER" id="PTHR13710:SF105">
    <property type="entry name" value="ATP-DEPENDENT DNA HELICASE Q1"/>
    <property type="match status" value="1"/>
</dbReference>
<dbReference type="SMART" id="SM00956">
    <property type="entry name" value="RQC"/>
    <property type="match status" value="1"/>
</dbReference>
<keyword evidence="7 20" id="KW-0378">Hydrolase</keyword>
<keyword evidence="10" id="KW-0067">ATP-binding</keyword>
<dbReference type="Pfam" id="PF00570">
    <property type="entry name" value="HRDC"/>
    <property type="match status" value="1"/>
</dbReference>
<evidence type="ECO:0000256" key="1">
    <source>
        <dbReference type="ARBA" id="ARBA00001946"/>
    </source>
</evidence>
<comment type="catalytic activity">
    <reaction evidence="15">
        <text>Couples ATP hydrolysis with the unwinding of duplex DNA by translocating in the 3'-5' direction.</text>
        <dbReference type="EC" id="5.6.2.4"/>
    </reaction>
</comment>
<organism evidence="20 21">
    <name type="scientific">Tissierella carlieri</name>
    <dbReference type="NCBI Taxonomy" id="689904"/>
    <lineage>
        <taxon>Bacteria</taxon>
        <taxon>Bacillati</taxon>
        <taxon>Bacillota</taxon>
        <taxon>Tissierellia</taxon>
        <taxon>Tissierellales</taxon>
        <taxon>Tissierellaceae</taxon>
        <taxon>Tissierella</taxon>
    </lineage>
</organism>
<evidence type="ECO:0000256" key="7">
    <source>
        <dbReference type="ARBA" id="ARBA00022801"/>
    </source>
</evidence>
<evidence type="ECO:0000259" key="18">
    <source>
        <dbReference type="PROSITE" id="PS51192"/>
    </source>
</evidence>
<dbReference type="CDD" id="cd17920">
    <property type="entry name" value="DEXHc_RecQ"/>
    <property type="match status" value="1"/>
</dbReference>
<dbReference type="Pfam" id="PF09382">
    <property type="entry name" value="RQC"/>
    <property type="match status" value="1"/>
</dbReference>
<sequence length="721" mass="82706">MVYLDIYNTLKTYFGYTEFKEGQENLIRGILAGRDVLGIMPTGGGKSLCYQLPAILLEGITIVVSPLISLMKDQVDALNEIGISGTFINSTLADNEFNYRVQEIKEGKYKIIYVAPERLNTFSFINLVNSIKVSMVAVDEAHCISQWGHDFRPSYVEIPRFIKTFHNRPIVACYTATATKEVVREIKSLIALKNPIESIIGFDRPNLYYQVLKVSNKYSYIVDYIRNSFQNESGIIYCSTRKTVESLTEKLSEEGFSVIGYHGGMDANIRQRNQDDFIFNRVQIIIATNAFGMGIDKPDVRFVIHYNMPQNMEAYYQEAGRAGRDGEPSRCTLLYSPSDIVKQKLLIQSNPISMERETLLYQNLQYLIDYCHTNNCLRNSILEYFGETIVKSSCGNCGNCLDRSEMVDITIESQKILSCIYRVQERYGLTTVIQVLRGSKNKRIIEFGLDNVSTYGIMKEYSEGSLREIIMTLVSRGYIYVTADKFPVLKLSQTAGEVLRGQVKVYHKKHLIEIKSPKDKKGLSIKDMNENFDEELFQELKSVRYSLSQDKKLAPFMIFHDSTLIEMASLFPQDKESMMMIKGLGLKKYESYGEVFLKVITDYCVKNGVSSIISRDEKIVREDLVDRYKSTYNCYQEGLSLEEISKTRNFTINTIIEHLSKCEEQGQTVNWSRFLTPIKEEKILEVINRIGFERLKPIKELLPEEFTYEDIKVAIAKNGLK</sequence>
<keyword evidence="9" id="KW-0862">Zinc</keyword>
<dbReference type="Pfam" id="PF16124">
    <property type="entry name" value="RecQ_Zn_bind"/>
    <property type="match status" value="1"/>
</dbReference>
<dbReference type="InterPro" id="IPR006293">
    <property type="entry name" value="DNA_helicase_ATP-dep_RecQ_bac"/>
</dbReference>
<dbReference type="GO" id="GO:0003678">
    <property type="term" value="F:DNA helicase activity"/>
    <property type="evidence" value="ECO:0007669"/>
    <property type="project" value="UniProtKB-EC"/>
</dbReference>
<evidence type="ECO:0000313" key="20">
    <source>
        <dbReference type="EMBL" id="MCQ4925552.1"/>
    </source>
</evidence>
<dbReference type="GO" id="GO:0016787">
    <property type="term" value="F:hydrolase activity"/>
    <property type="evidence" value="ECO:0007669"/>
    <property type="project" value="UniProtKB-KW"/>
</dbReference>
<evidence type="ECO:0000256" key="14">
    <source>
        <dbReference type="ARBA" id="ARBA00023235"/>
    </source>
</evidence>
<dbReference type="NCBIfam" id="TIGR01389">
    <property type="entry name" value="recQ"/>
    <property type="match status" value="1"/>
</dbReference>
<reference evidence="20 21" key="1">
    <citation type="submission" date="2022-06" db="EMBL/GenBank/DDBJ databases">
        <title>Isolation of gut microbiota from human fecal samples.</title>
        <authorList>
            <person name="Pamer E.G."/>
            <person name="Barat B."/>
            <person name="Waligurski E."/>
            <person name="Medina S."/>
            <person name="Paddock L."/>
            <person name="Mostad J."/>
        </authorList>
    </citation>
    <scope>NUCLEOTIDE SEQUENCE [LARGE SCALE GENOMIC DNA]</scope>
    <source>
        <strain evidence="20 21">DFI.7.95</strain>
    </source>
</reference>
<dbReference type="InterPro" id="IPR010997">
    <property type="entry name" value="HRDC-like_sf"/>
</dbReference>
<evidence type="ECO:0000256" key="4">
    <source>
        <dbReference type="ARBA" id="ARBA00022723"/>
    </source>
</evidence>
<dbReference type="SMART" id="SM00341">
    <property type="entry name" value="HRDC"/>
    <property type="match status" value="1"/>
</dbReference>
<dbReference type="Pfam" id="PF00270">
    <property type="entry name" value="DEAD"/>
    <property type="match status" value="1"/>
</dbReference>
<dbReference type="NCBIfam" id="TIGR00614">
    <property type="entry name" value="recQ_fam"/>
    <property type="match status" value="1"/>
</dbReference>
<dbReference type="InterPro" id="IPR002121">
    <property type="entry name" value="HRDC_dom"/>
</dbReference>
<feature type="domain" description="Helicase ATP-binding" evidence="18">
    <location>
        <begin position="27"/>
        <end position="196"/>
    </location>
</feature>
<comment type="caution">
    <text evidence="20">The sequence shown here is derived from an EMBL/GenBank/DDBJ whole genome shotgun (WGS) entry which is preliminary data.</text>
</comment>
<keyword evidence="11" id="KW-0238">DNA-binding</keyword>
<evidence type="ECO:0000256" key="2">
    <source>
        <dbReference type="ARBA" id="ARBA00001947"/>
    </source>
</evidence>
<dbReference type="InterPro" id="IPR018982">
    <property type="entry name" value="RQC_domain"/>
</dbReference>
<evidence type="ECO:0000256" key="10">
    <source>
        <dbReference type="ARBA" id="ARBA00022840"/>
    </source>
</evidence>
<dbReference type="Gene3D" id="1.10.10.10">
    <property type="entry name" value="Winged helix-like DNA-binding domain superfamily/Winged helix DNA-binding domain"/>
    <property type="match status" value="1"/>
</dbReference>
<comment type="cofactor">
    <cofactor evidence="1">
        <name>Mg(2+)</name>
        <dbReference type="ChEBI" id="CHEBI:18420"/>
    </cofactor>
</comment>
<dbReference type="EC" id="5.6.2.4" evidence="16"/>
<keyword evidence="6" id="KW-0227">DNA damage</keyword>
<evidence type="ECO:0000256" key="15">
    <source>
        <dbReference type="ARBA" id="ARBA00034617"/>
    </source>
</evidence>
<name>A0ABT1SGQ7_9FIRM</name>
<evidence type="ECO:0000256" key="6">
    <source>
        <dbReference type="ARBA" id="ARBA00022763"/>
    </source>
</evidence>
<evidence type="ECO:0000259" key="17">
    <source>
        <dbReference type="PROSITE" id="PS50967"/>
    </source>
</evidence>
<dbReference type="PROSITE" id="PS50967">
    <property type="entry name" value="HRDC"/>
    <property type="match status" value="1"/>
</dbReference>
<comment type="similarity">
    <text evidence="3">Belongs to the helicase family. RecQ subfamily.</text>
</comment>
<dbReference type="CDD" id="cd18794">
    <property type="entry name" value="SF2_C_RecQ"/>
    <property type="match status" value="1"/>
</dbReference>
<dbReference type="PANTHER" id="PTHR13710">
    <property type="entry name" value="DNA HELICASE RECQ FAMILY MEMBER"/>
    <property type="match status" value="1"/>
</dbReference>
<dbReference type="InterPro" id="IPR044876">
    <property type="entry name" value="HRDC_dom_sf"/>
</dbReference>
<dbReference type="InterPro" id="IPR036390">
    <property type="entry name" value="WH_DNA-bd_sf"/>
</dbReference>
<dbReference type="SUPFAM" id="SSF47819">
    <property type="entry name" value="HRDC-like"/>
    <property type="match status" value="1"/>
</dbReference>
<evidence type="ECO:0000256" key="12">
    <source>
        <dbReference type="ARBA" id="ARBA00023172"/>
    </source>
</evidence>
<dbReference type="Pfam" id="PF00271">
    <property type="entry name" value="Helicase_C"/>
    <property type="match status" value="1"/>
</dbReference>
<dbReference type="Gene3D" id="3.40.50.300">
    <property type="entry name" value="P-loop containing nucleotide triphosphate hydrolases"/>
    <property type="match status" value="2"/>
</dbReference>
<evidence type="ECO:0000256" key="13">
    <source>
        <dbReference type="ARBA" id="ARBA00023204"/>
    </source>
</evidence>
<dbReference type="PROSITE" id="PS51194">
    <property type="entry name" value="HELICASE_CTER"/>
    <property type="match status" value="1"/>
</dbReference>
<keyword evidence="8 20" id="KW-0347">Helicase</keyword>
<evidence type="ECO:0000256" key="9">
    <source>
        <dbReference type="ARBA" id="ARBA00022833"/>
    </source>
</evidence>
<accession>A0ABT1SGQ7</accession>
<dbReference type="Pfam" id="PF14493">
    <property type="entry name" value="HTH_40"/>
    <property type="match status" value="1"/>
</dbReference>
<keyword evidence="4" id="KW-0479">Metal-binding</keyword>
<evidence type="ECO:0000259" key="19">
    <source>
        <dbReference type="PROSITE" id="PS51194"/>
    </source>
</evidence>
<proteinExistence type="inferred from homology"/>
<dbReference type="SUPFAM" id="SSF46785">
    <property type="entry name" value="Winged helix' DNA-binding domain"/>
    <property type="match status" value="1"/>
</dbReference>
<keyword evidence="12" id="KW-0233">DNA recombination</keyword>
<evidence type="ECO:0000256" key="8">
    <source>
        <dbReference type="ARBA" id="ARBA00022806"/>
    </source>
</evidence>
<dbReference type="SUPFAM" id="SSF52540">
    <property type="entry name" value="P-loop containing nucleoside triphosphate hydrolases"/>
    <property type="match status" value="1"/>
</dbReference>
<dbReference type="RefSeq" id="WP_256313003.1">
    <property type="nucleotide sequence ID" value="NZ_JANGAC010000024.1"/>
</dbReference>
<keyword evidence="5" id="KW-0547">Nucleotide-binding</keyword>